<evidence type="ECO:0000256" key="1">
    <source>
        <dbReference type="ARBA" id="ARBA00005641"/>
    </source>
</evidence>
<accession>A0ABN1EAI3</accession>
<dbReference type="GO" id="GO:0016787">
    <property type="term" value="F:hydrolase activity"/>
    <property type="evidence" value="ECO:0007669"/>
    <property type="project" value="UniProtKB-KW"/>
</dbReference>
<evidence type="ECO:0000256" key="3">
    <source>
        <dbReference type="ARBA" id="ARBA00023001"/>
    </source>
</evidence>
<evidence type="ECO:0000256" key="8">
    <source>
        <dbReference type="SAM" id="SignalP"/>
    </source>
</evidence>
<protein>
    <submittedName>
        <fullName evidence="10">Glycoside hydrolase family 5 protein</fullName>
    </submittedName>
</protein>
<dbReference type="InterPro" id="IPR001547">
    <property type="entry name" value="Glyco_hydro_5"/>
</dbReference>
<evidence type="ECO:0000259" key="9">
    <source>
        <dbReference type="Pfam" id="PF00150"/>
    </source>
</evidence>
<evidence type="ECO:0000313" key="10">
    <source>
        <dbReference type="EMBL" id="GAA0562533.1"/>
    </source>
</evidence>
<reference evidence="10 11" key="1">
    <citation type="journal article" date="2019" name="Int. J. Syst. Evol. Microbiol.">
        <title>The Global Catalogue of Microorganisms (GCM) 10K type strain sequencing project: providing services to taxonomists for standard genome sequencing and annotation.</title>
        <authorList>
            <consortium name="The Broad Institute Genomics Platform"/>
            <consortium name="The Broad Institute Genome Sequencing Center for Infectious Disease"/>
            <person name="Wu L."/>
            <person name="Ma J."/>
        </authorList>
    </citation>
    <scope>NUCLEOTIDE SEQUENCE [LARGE SCALE GENOMIC DNA]</scope>
    <source>
        <strain evidence="10 11">JCM 15089</strain>
    </source>
</reference>
<keyword evidence="6" id="KW-0624">Polysaccharide degradation</keyword>
<keyword evidence="3" id="KW-0136">Cellulose degradation</keyword>
<name>A0ABN1EAI3_9PROT</name>
<dbReference type="Proteomes" id="UP001499951">
    <property type="component" value="Unassembled WGS sequence"/>
</dbReference>
<evidence type="ECO:0000256" key="4">
    <source>
        <dbReference type="ARBA" id="ARBA00023277"/>
    </source>
</evidence>
<evidence type="ECO:0000256" key="2">
    <source>
        <dbReference type="ARBA" id="ARBA00022801"/>
    </source>
</evidence>
<dbReference type="RefSeq" id="WP_166932367.1">
    <property type="nucleotide sequence ID" value="NZ_BAAADD010000002.1"/>
</dbReference>
<gene>
    <name evidence="10" type="ORF">GCM10008942_08700</name>
</gene>
<dbReference type="Gene3D" id="3.20.20.80">
    <property type="entry name" value="Glycosidases"/>
    <property type="match status" value="1"/>
</dbReference>
<keyword evidence="2 7" id="KW-0378">Hydrolase</keyword>
<dbReference type="InterPro" id="IPR017853">
    <property type="entry name" value="GH"/>
</dbReference>
<dbReference type="PROSITE" id="PS51257">
    <property type="entry name" value="PROKAR_LIPOPROTEIN"/>
    <property type="match status" value="1"/>
</dbReference>
<evidence type="ECO:0000256" key="7">
    <source>
        <dbReference type="RuleBase" id="RU361153"/>
    </source>
</evidence>
<dbReference type="PANTHER" id="PTHR31297">
    <property type="entry name" value="GLUCAN ENDO-1,6-BETA-GLUCOSIDASE B"/>
    <property type="match status" value="1"/>
</dbReference>
<evidence type="ECO:0000256" key="5">
    <source>
        <dbReference type="ARBA" id="ARBA00023295"/>
    </source>
</evidence>
<comment type="similarity">
    <text evidence="1 7">Belongs to the glycosyl hydrolase 5 (cellulase A) family.</text>
</comment>
<dbReference type="Pfam" id="PF00150">
    <property type="entry name" value="Cellulase"/>
    <property type="match status" value="1"/>
</dbReference>
<feature type="signal peptide" evidence="8">
    <location>
        <begin position="1"/>
        <end position="20"/>
    </location>
</feature>
<keyword evidence="8" id="KW-0732">Signal</keyword>
<feature type="domain" description="Glycoside hydrolase family 5" evidence="9">
    <location>
        <begin position="57"/>
        <end position="343"/>
    </location>
</feature>
<organism evidence="10 11">
    <name type="scientific">Rhizomicrobium electricum</name>
    <dbReference type="NCBI Taxonomy" id="480070"/>
    <lineage>
        <taxon>Bacteria</taxon>
        <taxon>Pseudomonadati</taxon>
        <taxon>Pseudomonadota</taxon>
        <taxon>Alphaproteobacteria</taxon>
        <taxon>Micropepsales</taxon>
        <taxon>Micropepsaceae</taxon>
        <taxon>Rhizomicrobium</taxon>
    </lineage>
</organism>
<comment type="caution">
    <text evidence="10">The sequence shown here is derived from an EMBL/GenBank/DDBJ whole genome shotgun (WGS) entry which is preliminary data.</text>
</comment>
<proteinExistence type="inferred from homology"/>
<dbReference type="EMBL" id="BAAADD010000002">
    <property type="protein sequence ID" value="GAA0562533.1"/>
    <property type="molecule type" value="Genomic_DNA"/>
</dbReference>
<feature type="chain" id="PRO_5047277532" evidence="8">
    <location>
        <begin position="21"/>
        <end position="373"/>
    </location>
</feature>
<evidence type="ECO:0000256" key="6">
    <source>
        <dbReference type="ARBA" id="ARBA00023326"/>
    </source>
</evidence>
<evidence type="ECO:0000313" key="11">
    <source>
        <dbReference type="Proteomes" id="UP001499951"/>
    </source>
</evidence>
<dbReference type="SUPFAM" id="SSF51445">
    <property type="entry name" value="(Trans)glycosidases"/>
    <property type="match status" value="1"/>
</dbReference>
<dbReference type="PANTHER" id="PTHR31297:SF41">
    <property type="entry name" value="ENDOGLUCANASE, PUTATIVE (AFU_ORTHOLOGUE AFUA_5G01830)-RELATED"/>
    <property type="match status" value="1"/>
</dbReference>
<dbReference type="InterPro" id="IPR050386">
    <property type="entry name" value="Glycosyl_hydrolase_5"/>
</dbReference>
<keyword evidence="5 7" id="KW-0326">Glycosidase</keyword>
<sequence length="373" mass="40868">MKTYLAAVAAAVMLTSVACGETAAKAPGPMREISSVEMAKEMSPGWNLGNSLEALPGETSWGNPPANQDLFNAVKAAGFKSVRIPVSWAAHADSDDIISRSWMARITEVVDEARKAGLYVVLNEHWDGGWLQPTAAKQADGNARLAKLWKQIAENFKDYDDHLLFAGTNEVMVAGNYAPPSAENVAAQNSFNQTFVNTVRASGGNNAKRVLVVQGYNTNIDITIASTTIPPDTIANRLMMEVHCYDPYNFTLNDKSRIWQWGALATDPAATETWANEAYIDGQFEKMKTHFIDKGVGVILGEYSAVMKAEYQGHERQRVYWDAYLTKSAFKHGLVPMYWDAGSTANHGSGLFNRATGAQPYPYLVEAIVKMAQ</sequence>
<keyword evidence="4" id="KW-0119">Carbohydrate metabolism</keyword>
<keyword evidence="11" id="KW-1185">Reference proteome</keyword>